<dbReference type="SUPFAM" id="SSF48208">
    <property type="entry name" value="Six-hairpin glycosidases"/>
    <property type="match status" value="1"/>
</dbReference>
<proteinExistence type="predicted"/>
<dbReference type="GO" id="GO:0005975">
    <property type="term" value="P:carbohydrate metabolic process"/>
    <property type="evidence" value="ECO:0007669"/>
    <property type="project" value="InterPro"/>
</dbReference>
<evidence type="ECO:0000313" key="3">
    <source>
        <dbReference type="EMBL" id="URW78692.1"/>
    </source>
</evidence>
<dbReference type="Pfam" id="PF13439">
    <property type="entry name" value="Glyco_transf_4"/>
    <property type="match status" value="1"/>
</dbReference>
<dbReference type="Pfam" id="PF00534">
    <property type="entry name" value="Glycos_transf_1"/>
    <property type="match status" value="1"/>
</dbReference>
<feature type="domain" description="Glycosyl transferase family 1" evidence="1">
    <location>
        <begin position="178"/>
        <end position="357"/>
    </location>
</feature>
<dbReference type="CDD" id="cd03822">
    <property type="entry name" value="GT4_mannosyltransferase-like"/>
    <property type="match status" value="1"/>
</dbReference>
<reference evidence="3" key="2">
    <citation type="submission" date="2022-06" db="EMBL/GenBank/DDBJ databases">
        <title>Xiashengella guii gen. nov. sp. nov., a bacterium isolated form anaerobic digestion tank.</title>
        <authorList>
            <person name="Huang H."/>
        </authorList>
    </citation>
    <scope>NUCLEOTIDE SEQUENCE</scope>
    <source>
        <strain evidence="3">Ai-910</strain>
    </source>
</reference>
<feature type="domain" description="Glycosyltransferase subfamily 4-like N-terminal" evidence="2">
    <location>
        <begin position="99"/>
        <end position="171"/>
    </location>
</feature>
<dbReference type="SUPFAM" id="SSF53756">
    <property type="entry name" value="UDP-Glycosyltransferase/glycogen phosphorylase"/>
    <property type="match status" value="1"/>
</dbReference>
<gene>
    <name evidence="3" type="ORF">M9189_07425</name>
</gene>
<dbReference type="GO" id="GO:0016757">
    <property type="term" value="F:glycosyltransferase activity"/>
    <property type="evidence" value="ECO:0007669"/>
    <property type="project" value="InterPro"/>
</dbReference>
<evidence type="ECO:0000259" key="2">
    <source>
        <dbReference type="Pfam" id="PF13439"/>
    </source>
</evidence>
<organism evidence="3 4">
    <name type="scientific">Xiashengella succiniciproducens</name>
    <dbReference type="NCBI Taxonomy" id="2949635"/>
    <lineage>
        <taxon>Bacteria</taxon>
        <taxon>Pseudomonadati</taxon>
        <taxon>Bacteroidota</taxon>
        <taxon>Bacteroidia</taxon>
        <taxon>Marinilabiliales</taxon>
        <taxon>Marinilabiliaceae</taxon>
        <taxon>Xiashengella</taxon>
    </lineage>
</organism>
<dbReference type="InterPro" id="IPR001296">
    <property type="entry name" value="Glyco_trans_1"/>
</dbReference>
<dbReference type="PANTHER" id="PTHR12526:SF572">
    <property type="entry name" value="BLL5144 PROTEIN"/>
    <property type="match status" value="1"/>
</dbReference>
<evidence type="ECO:0000259" key="1">
    <source>
        <dbReference type="Pfam" id="PF00534"/>
    </source>
</evidence>
<dbReference type="Gene3D" id="3.40.50.2000">
    <property type="entry name" value="Glycogen Phosphorylase B"/>
    <property type="match status" value="2"/>
</dbReference>
<dbReference type="InterPro" id="IPR028098">
    <property type="entry name" value="Glyco_trans_4-like_N"/>
</dbReference>
<dbReference type="EMBL" id="CP098400">
    <property type="protein sequence ID" value="URW78692.1"/>
    <property type="molecule type" value="Genomic_DNA"/>
</dbReference>
<dbReference type="KEGG" id="alkq:M9189_07425"/>
<keyword evidence="4" id="KW-1185">Reference proteome</keyword>
<dbReference type="InterPro" id="IPR008928">
    <property type="entry name" value="6-hairpin_glycosidase_sf"/>
</dbReference>
<dbReference type="RefSeq" id="WP_250722053.1">
    <property type="nucleotide sequence ID" value="NZ_CP098400.1"/>
</dbReference>
<dbReference type="AlphaFoldDB" id="A0A9J6ZLG2"/>
<protein>
    <submittedName>
        <fullName evidence="3">Glycosyltransferase family 4 protein</fullName>
    </submittedName>
</protein>
<reference evidence="3" key="1">
    <citation type="submission" date="2022-05" db="EMBL/GenBank/DDBJ databases">
        <authorList>
            <person name="Sun X."/>
        </authorList>
    </citation>
    <scope>NUCLEOTIDE SEQUENCE</scope>
    <source>
        <strain evidence="3">Ai-910</strain>
    </source>
</reference>
<name>A0A9J6ZLG2_9BACT</name>
<sequence length="760" mass="86787">MKTAYIGTYPPRRCGIGTFTENLFKSAEQAFGNKVDGTQSFVVAINDNGTTYDYPSEVKYTIEQEVLDDYLKAADYINNSGANICVLEHEYGIFGGDSGIFILSLLHKLKIPIVVTLHTVLKTPSYNQKAVLQQICRMALKVVVMSHKAIEFLINIYDVPMEKISFIPHGVPDIKHDRQKVRKEFGFEDKKVLLTFGFVSRNKGHAVAIKALPRVVEKHPNLLYIILGRTHPAVLRHAGEEYRESLVKLVHEHKLEKHVQFIDEFATDNDLFKYLYAADIYLTPYLNEAQITSGTLSYALGIGSAVVSTPYWHAAELLNEGRGRLFKFGDHDALADILLRLLDDPAELKEIKSKAYEYGREMTWPKTGRQYAELAIAVIKSNHSDRFKNSMLPDLTALPSFSLKHADRLTDSTGILQHAKYGIADFKEGYCLDDNARALLMSAMAYRLRKDSRALELMPTYLSYLHYMQSEDGYFRNFLSFSRQYLDERGSEDSFGRTIWALGYLIRFAPNDAYKQVGRKMYFNAVHHTASLGSIRAIATSIVGIYHYLKAQPADEVMTERLKELTGKLVHHYYESSSDNWQWFESLLAYDNALLPYSLLCATELLKSDPIKEVAIESMSFLEKHTFNNGHLSVIGNEKWFKKEGERSFFAQQPIDAMAMVLMYHQAYRMTGKDMYLKRLYKSFLWFLGENDLRISLYDHDTHGCCDGFEYSGVNRNQGAESTLAFLISYLTVLDVEKDIIALIRRIKAKLLSTSRRIIA</sequence>
<accession>A0A9J6ZLG2</accession>
<dbReference type="Proteomes" id="UP001056426">
    <property type="component" value="Chromosome"/>
</dbReference>
<dbReference type="PANTHER" id="PTHR12526">
    <property type="entry name" value="GLYCOSYLTRANSFERASE"/>
    <property type="match status" value="1"/>
</dbReference>
<evidence type="ECO:0000313" key="4">
    <source>
        <dbReference type="Proteomes" id="UP001056426"/>
    </source>
</evidence>